<organism evidence="1 2">
    <name type="scientific">Dunaliella salina</name>
    <name type="common">Green alga</name>
    <name type="synonym">Protococcus salinus</name>
    <dbReference type="NCBI Taxonomy" id="3046"/>
    <lineage>
        <taxon>Eukaryota</taxon>
        <taxon>Viridiplantae</taxon>
        <taxon>Chlorophyta</taxon>
        <taxon>core chlorophytes</taxon>
        <taxon>Chlorophyceae</taxon>
        <taxon>CS clade</taxon>
        <taxon>Chlamydomonadales</taxon>
        <taxon>Dunaliellaceae</taxon>
        <taxon>Dunaliella</taxon>
    </lineage>
</organism>
<dbReference type="InterPro" id="IPR052625">
    <property type="entry name" value="Chl_b_Red"/>
</dbReference>
<dbReference type="Proteomes" id="UP000815325">
    <property type="component" value="Unassembled WGS sequence"/>
</dbReference>
<name>A0ABQ7GY37_DUNSA</name>
<dbReference type="Pfam" id="PF13561">
    <property type="entry name" value="adh_short_C2"/>
    <property type="match status" value="1"/>
</dbReference>
<dbReference type="InterPro" id="IPR002347">
    <property type="entry name" value="SDR_fam"/>
</dbReference>
<dbReference type="CDD" id="cd05233">
    <property type="entry name" value="SDR_c"/>
    <property type="match status" value="1"/>
</dbReference>
<dbReference type="PANTHER" id="PTHR24314:SF21">
    <property type="entry name" value="CHLOROPHYLL(IDE) B REDUCTASE NYC1, CHLOROPLASTIC-RELATED"/>
    <property type="match status" value="1"/>
</dbReference>
<reference evidence="1" key="1">
    <citation type="submission" date="2017-08" db="EMBL/GenBank/DDBJ databases">
        <authorList>
            <person name="Polle J.E."/>
            <person name="Barry K."/>
            <person name="Cushman J."/>
            <person name="Schmutz J."/>
            <person name="Tran D."/>
            <person name="Hathwaick L.T."/>
            <person name="Yim W.C."/>
            <person name="Jenkins J."/>
            <person name="Mckie-Krisberg Z.M."/>
            <person name="Prochnik S."/>
            <person name="Lindquist E."/>
            <person name="Dockter R.B."/>
            <person name="Adam C."/>
            <person name="Molina H."/>
            <person name="Bunkerborg J."/>
            <person name="Jin E."/>
            <person name="Buchheim M."/>
            <person name="Magnuson J."/>
        </authorList>
    </citation>
    <scope>NUCLEOTIDE SEQUENCE</scope>
    <source>
        <strain evidence="1">CCAP 19/18</strain>
    </source>
</reference>
<dbReference type="PANTHER" id="PTHR24314">
    <property type="entry name" value="NON-SPECIFIC LIPID TRANSFER PROTEIN-RELATED"/>
    <property type="match status" value="1"/>
</dbReference>
<accession>A0ABQ7GY37</accession>
<protein>
    <submittedName>
        <fullName evidence="1">Uncharacterized protein</fullName>
    </submittedName>
</protein>
<dbReference type="Gene3D" id="3.40.50.720">
    <property type="entry name" value="NAD(P)-binding Rossmann-like Domain"/>
    <property type="match status" value="1"/>
</dbReference>
<keyword evidence="2" id="KW-1185">Reference proteome</keyword>
<dbReference type="EMBL" id="MU069541">
    <property type="protein sequence ID" value="KAF5839514.1"/>
    <property type="molecule type" value="Genomic_DNA"/>
</dbReference>
<dbReference type="SUPFAM" id="SSF51735">
    <property type="entry name" value="NAD(P)-binding Rossmann-fold domains"/>
    <property type="match status" value="1"/>
</dbReference>
<evidence type="ECO:0000313" key="2">
    <source>
        <dbReference type="Proteomes" id="UP000815325"/>
    </source>
</evidence>
<proteinExistence type="predicted"/>
<dbReference type="InterPro" id="IPR036291">
    <property type="entry name" value="NAD(P)-bd_dom_sf"/>
</dbReference>
<dbReference type="PRINTS" id="PR00080">
    <property type="entry name" value="SDRFAMILY"/>
</dbReference>
<comment type="caution">
    <text evidence="1">The sequence shown here is derived from an EMBL/GenBank/DDBJ whole genome shotgun (WGS) entry which is preliminary data.</text>
</comment>
<dbReference type="PRINTS" id="PR00081">
    <property type="entry name" value="GDHRDH"/>
</dbReference>
<evidence type="ECO:0000313" key="1">
    <source>
        <dbReference type="EMBL" id="KAF5839514.1"/>
    </source>
</evidence>
<gene>
    <name evidence="1" type="ORF">DUNSADRAFT_585</name>
</gene>
<sequence>MARELLKAGDQVLITSRSQSSLEAAMQDLQRECGDDSKVDVWINNAAYSGAFQPFTELSTEQLAEVVSTNLMGVLYCSRQALSLFAKQPGGYGHLFNMDGAGADGLPTPNYAAYGATKAGILQLTRTLEQEAEDTEAHVHMLSPGMILTNLLLEGATTANKQAFNLLAEHPETPAAFLVPRIRTAVARGLRGTYAKYLTPPRILLKLLSAPFYFNKFFDEEGNAVYLSEHERIYGRGAKSTERRLAAARSRKGGLQVAYSLSLAFAVALCLVDASYGSGSMPR</sequence>